<protein>
    <recommendedName>
        <fullName evidence="5">EKC/KEOPS complex subunit GON7</fullName>
    </recommendedName>
</protein>
<keyword evidence="9" id="KW-0805">Transcription regulation</keyword>
<dbReference type="AlphaFoldDB" id="A0A3A2ZVS0"/>
<evidence type="ECO:0000256" key="4">
    <source>
        <dbReference type="ARBA" id="ARBA00011534"/>
    </source>
</evidence>
<accession>A0A3A2ZVS0</accession>
<comment type="subunit">
    <text evidence="4">Component of the EKC/KEOPS complex composed of at least BUD32, CGI121, GON7, KAE1 and PCC1; the whole complex dimerizes.</text>
</comment>
<reference evidence="16" key="1">
    <citation type="submission" date="2017-02" db="EMBL/GenBank/DDBJ databases">
        <authorList>
            <person name="Tafer H."/>
            <person name="Lopandic K."/>
        </authorList>
    </citation>
    <scope>NUCLEOTIDE SEQUENCE [LARGE SCALE GENOMIC DNA]</scope>
    <source>
        <strain evidence="16">CBS 366.77</strain>
    </source>
</reference>
<evidence type="ECO:0000256" key="6">
    <source>
        <dbReference type="ARBA" id="ARBA00022454"/>
    </source>
</evidence>
<dbReference type="GO" id="GO:0005634">
    <property type="term" value="C:nucleus"/>
    <property type="evidence" value="ECO:0007669"/>
    <property type="project" value="UniProtKB-SubCell"/>
</dbReference>
<keyword evidence="16" id="KW-1185">Reference proteome</keyword>
<dbReference type="InterPro" id="IPR014849">
    <property type="entry name" value="EKC/KEOPS_Gon7"/>
</dbReference>
<evidence type="ECO:0000256" key="8">
    <source>
        <dbReference type="ARBA" id="ARBA00022895"/>
    </source>
</evidence>
<keyword evidence="10" id="KW-0010">Activator</keyword>
<evidence type="ECO:0000256" key="1">
    <source>
        <dbReference type="ARBA" id="ARBA00004123"/>
    </source>
</evidence>
<dbReference type="Pfam" id="PF08738">
    <property type="entry name" value="Gon7"/>
    <property type="match status" value="1"/>
</dbReference>
<dbReference type="EMBL" id="MVGC01000007">
    <property type="protein sequence ID" value="RJE27222.1"/>
    <property type="molecule type" value="Genomic_DNA"/>
</dbReference>
<gene>
    <name evidence="15" type="ORF">PHISCL_00463</name>
</gene>
<evidence type="ECO:0000256" key="10">
    <source>
        <dbReference type="ARBA" id="ARBA00023159"/>
    </source>
</evidence>
<keyword evidence="8" id="KW-0779">Telomere</keyword>
<feature type="compositionally biased region" description="Basic and acidic residues" evidence="14">
    <location>
        <begin position="69"/>
        <end position="87"/>
    </location>
</feature>
<feature type="region of interest" description="Disordered" evidence="14">
    <location>
        <begin position="69"/>
        <end position="97"/>
    </location>
</feature>
<keyword evidence="7" id="KW-0819">tRNA processing</keyword>
<evidence type="ECO:0000256" key="5">
    <source>
        <dbReference type="ARBA" id="ARBA00019746"/>
    </source>
</evidence>
<evidence type="ECO:0000313" key="16">
    <source>
        <dbReference type="Proteomes" id="UP000266188"/>
    </source>
</evidence>
<sequence length="97" mass="10855">MPSTNSQSITLSAVYSSPDSTRSFEHPLSSPLPSDSQDQTSAKIAYLAELKEQVPKLQNDINVFLTARMEEDKKSAEVSEKEKKEEENYGEENVEES</sequence>
<comment type="similarity">
    <text evidence="3">Belongs to the GON7 family.</text>
</comment>
<feature type="compositionally biased region" description="Low complexity" evidence="14">
    <location>
        <begin position="27"/>
        <end position="39"/>
    </location>
</feature>
<proteinExistence type="inferred from homology"/>
<feature type="compositionally biased region" description="Polar residues" evidence="14">
    <location>
        <begin position="1"/>
        <end position="21"/>
    </location>
</feature>
<comment type="function">
    <text evidence="13">Component of the EKC/KEOPS complex that is required for the formation of a threonylcarbamoyl group on adenosine at position 37 (t(6)A37) in tRNAs that read codons beginning with adenine. The complex is probably involved in the transfer of the threonylcarbamoyl moiety of threonylcarbamoyl-AMP (TC-AMP) to the N6 group of A37. GON7 likely plays a supporting role to the catalytic subunit KAE1 in the complex. The EKC/KEOPS complex also promotes both telomere uncapping and telomere elongation. The complex is required for efficient recruitment of transcriptional coactivators.</text>
</comment>
<name>A0A3A2ZVS0_9EURO</name>
<evidence type="ECO:0000256" key="2">
    <source>
        <dbReference type="ARBA" id="ARBA00004574"/>
    </source>
</evidence>
<evidence type="ECO:0000313" key="15">
    <source>
        <dbReference type="EMBL" id="RJE27222.1"/>
    </source>
</evidence>
<keyword evidence="6" id="KW-0158">Chromosome</keyword>
<comment type="subcellular location">
    <subcellularLocation>
        <location evidence="2">Chromosome</location>
        <location evidence="2">Telomere</location>
    </subcellularLocation>
    <subcellularLocation>
        <location evidence="1">Nucleus</location>
    </subcellularLocation>
</comment>
<evidence type="ECO:0000256" key="11">
    <source>
        <dbReference type="ARBA" id="ARBA00023163"/>
    </source>
</evidence>
<keyword evidence="11" id="KW-0804">Transcription</keyword>
<organism evidence="15 16">
    <name type="scientific">Aspergillus sclerotialis</name>
    <dbReference type="NCBI Taxonomy" id="2070753"/>
    <lineage>
        <taxon>Eukaryota</taxon>
        <taxon>Fungi</taxon>
        <taxon>Dikarya</taxon>
        <taxon>Ascomycota</taxon>
        <taxon>Pezizomycotina</taxon>
        <taxon>Eurotiomycetes</taxon>
        <taxon>Eurotiomycetidae</taxon>
        <taxon>Eurotiales</taxon>
        <taxon>Aspergillaceae</taxon>
        <taxon>Aspergillus</taxon>
        <taxon>Aspergillus subgen. Polypaecilum</taxon>
    </lineage>
</organism>
<feature type="region of interest" description="Disordered" evidence="14">
    <location>
        <begin position="1"/>
        <end position="40"/>
    </location>
</feature>
<evidence type="ECO:0000256" key="14">
    <source>
        <dbReference type="SAM" id="MobiDB-lite"/>
    </source>
</evidence>
<evidence type="ECO:0000256" key="13">
    <source>
        <dbReference type="ARBA" id="ARBA00025393"/>
    </source>
</evidence>
<dbReference type="GO" id="GO:0000781">
    <property type="term" value="C:chromosome, telomeric region"/>
    <property type="evidence" value="ECO:0007669"/>
    <property type="project" value="UniProtKB-SubCell"/>
</dbReference>
<keyword evidence="12" id="KW-0539">Nucleus</keyword>
<dbReference type="Proteomes" id="UP000266188">
    <property type="component" value="Unassembled WGS sequence"/>
</dbReference>
<evidence type="ECO:0000256" key="3">
    <source>
        <dbReference type="ARBA" id="ARBA00008529"/>
    </source>
</evidence>
<evidence type="ECO:0000256" key="7">
    <source>
        <dbReference type="ARBA" id="ARBA00022694"/>
    </source>
</evidence>
<comment type="caution">
    <text evidence="15">The sequence shown here is derived from an EMBL/GenBank/DDBJ whole genome shotgun (WGS) entry which is preliminary data.</text>
</comment>
<dbReference type="GO" id="GO:0008033">
    <property type="term" value="P:tRNA processing"/>
    <property type="evidence" value="ECO:0007669"/>
    <property type="project" value="UniProtKB-KW"/>
</dbReference>
<dbReference type="OrthoDB" id="2288868at2759"/>
<evidence type="ECO:0000256" key="9">
    <source>
        <dbReference type="ARBA" id="ARBA00023015"/>
    </source>
</evidence>
<evidence type="ECO:0000256" key="12">
    <source>
        <dbReference type="ARBA" id="ARBA00023242"/>
    </source>
</evidence>
<feature type="compositionally biased region" description="Acidic residues" evidence="14">
    <location>
        <begin position="88"/>
        <end position="97"/>
    </location>
</feature>